<comment type="caution">
    <text evidence="2">The sequence shown here is derived from an EMBL/GenBank/DDBJ whole genome shotgun (WGS) entry which is preliminary data.</text>
</comment>
<feature type="region of interest" description="Disordered" evidence="1">
    <location>
        <begin position="99"/>
        <end position="122"/>
    </location>
</feature>
<evidence type="ECO:0000313" key="3">
    <source>
        <dbReference type="Proteomes" id="UP000198287"/>
    </source>
</evidence>
<organism evidence="2 3">
    <name type="scientific">Folsomia candida</name>
    <name type="common">Springtail</name>
    <dbReference type="NCBI Taxonomy" id="158441"/>
    <lineage>
        <taxon>Eukaryota</taxon>
        <taxon>Metazoa</taxon>
        <taxon>Ecdysozoa</taxon>
        <taxon>Arthropoda</taxon>
        <taxon>Hexapoda</taxon>
        <taxon>Collembola</taxon>
        <taxon>Entomobryomorpha</taxon>
        <taxon>Isotomoidea</taxon>
        <taxon>Isotomidae</taxon>
        <taxon>Proisotominae</taxon>
        <taxon>Folsomia</taxon>
    </lineage>
</organism>
<dbReference type="PANTHER" id="PTHR47331">
    <property type="entry name" value="PHD-TYPE DOMAIN-CONTAINING PROTEIN"/>
    <property type="match status" value="1"/>
</dbReference>
<gene>
    <name evidence="2" type="ORF">Fcan01_28603</name>
</gene>
<dbReference type="AlphaFoldDB" id="A0A226CT22"/>
<dbReference type="Proteomes" id="UP000198287">
    <property type="component" value="Unassembled WGS sequence"/>
</dbReference>
<keyword evidence="2" id="KW-0808">Transferase</keyword>
<reference evidence="2 3" key="1">
    <citation type="submission" date="2015-12" db="EMBL/GenBank/DDBJ databases">
        <title>The genome of Folsomia candida.</title>
        <authorList>
            <person name="Faddeeva A."/>
            <person name="Derks M.F."/>
            <person name="Anvar Y."/>
            <person name="Smit S."/>
            <person name="Van Straalen N."/>
            <person name="Roelofs D."/>
        </authorList>
    </citation>
    <scope>NUCLEOTIDE SEQUENCE [LARGE SCALE GENOMIC DNA]</scope>
    <source>
        <strain evidence="2 3">VU population</strain>
        <tissue evidence="2">Whole body</tissue>
    </source>
</reference>
<dbReference type="EMBL" id="LNIX01000086">
    <property type="protein sequence ID" value="OXA36635.1"/>
    <property type="molecule type" value="Genomic_DNA"/>
</dbReference>
<dbReference type="PANTHER" id="PTHR47331:SF1">
    <property type="entry name" value="GAG-LIKE PROTEIN"/>
    <property type="match status" value="1"/>
</dbReference>
<keyword evidence="3" id="KW-1185">Reference proteome</keyword>
<evidence type="ECO:0000313" key="2">
    <source>
        <dbReference type="EMBL" id="OXA36635.1"/>
    </source>
</evidence>
<evidence type="ECO:0000256" key="1">
    <source>
        <dbReference type="SAM" id="MobiDB-lite"/>
    </source>
</evidence>
<dbReference type="GO" id="GO:0016740">
    <property type="term" value="F:transferase activity"/>
    <property type="evidence" value="ECO:0007669"/>
    <property type="project" value="UniProtKB-KW"/>
</dbReference>
<dbReference type="InterPro" id="IPR008042">
    <property type="entry name" value="Retrotrans_Pao"/>
</dbReference>
<accession>A0A226CT22</accession>
<name>A0A226CT22_FOLCA</name>
<proteinExistence type="predicted"/>
<sequence length="288" mass="31926">MQSLWKLKHGWDEPLPLEIQNQWTILRSNMEAYAAAVYLCVYDGQSSSSSLITSKSRVAPVKTVSLPRLELCGAELLAELLIGTSMDQFPTIKMEDLCRQSGHQDPGEGPSHHVESHSSEAIAEQKQASSLQPLSKLINCYLNGIHHFQNYFGNCLRISIHQESQRSQIHPSPLFTGGLPAISDTTNLSPLITTTEVTYSPLSPDEINCAKLYWIRLVQQQEFPREIHALQAGQPVNSKSKIVSFCPFLDSGGVLKVEGRLNHSDLPASQKHPILLTSTIQLLIFSST</sequence>
<dbReference type="Pfam" id="PF05380">
    <property type="entry name" value="Peptidase_A17"/>
    <property type="match status" value="1"/>
</dbReference>
<protein>
    <submittedName>
        <fullName evidence="2">Histone acetyltransferase type B catalytic subunit</fullName>
    </submittedName>
</protein>